<proteinExistence type="predicted"/>
<evidence type="ECO:0000313" key="3">
    <source>
        <dbReference type="Proteomes" id="UP000237378"/>
    </source>
</evidence>
<dbReference type="Proteomes" id="UP001202943">
    <property type="component" value="Unassembled WGS sequence"/>
</dbReference>
<reference evidence="1" key="4">
    <citation type="submission" date="2023-08" db="EMBL/GenBank/DDBJ databases">
        <title>Isolation, Identification, Denitrification Characteristics of A Highly Efficient Aerobic Denitrifying Bacterial Strain DS2.</title>
        <authorList>
            <person name="Wang H."/>
        </authorList>
    </citation>
    <scope>NUCLEOTIDE SEQUENCE</scope>
    <source>
        <strain evidence="1">DS2</strain>
    </source>
</reference>
<evidence type="ECO:0008006" key="4">
    <source>
        <dbReference type="Google" id="ProtNLM"/>
    </source>
</evidence>
<organism evidence="2 3">
    <name type="scientific">Pseudomonas putida</name>
    <name type="common">Arthrobacter siderocapsulatus</name>
    <dbReference type="NCBI Taxonomy" id="303"/>
    <lineage>
        <taxon>Bacteria</taxon>
        <taxon>Pseudomonadati</taxon>
        <taxon>Pseudomonadota</taxon>
        <taxon>Gammaproteobacteria</taxon>
        <taxon>Pseudomonadales</taxon>
        <taxon>Pseudomonadaceae</taxon>
        <taxon>Pseudomonas</taxon>
    </lineage>
</organism>
<dbReference type="Proteomes" id="UP000237378">
    <property type="component" value="Unassembled WGS sequence"/>
</dbReference>
<protein>
    <recommendedName>
        <fullName evidence="4">Peptidase inhibitor I78 family protein</fullName>
    </recommendedName>
</protein>
<evidence type="ECO:0000313" key="1">
    <source>
        <dbReference type="EMBL" id="MCO1623383.1"/>
    </source>
</evidence>
<gene>
    <name evidence="2" type="ORF">BGP82_10105</name>
    <name evidence="1" type="ORF">M8C81_22575</name>
</gene>
<dbReference type="Gene3D" id="3.30.10.10">
    <property type="entry name" value="Trypsin Inhibitor V, subunit A"/>
    <property type="match status" value="1"/>
</dbReference>
<dbReference type="AlphaFoldDB" id="A0A1X1A8M0"/>
<dbReference type="RefSeq" id="WP_021785239.1">
    <property type="nucleotide sequence ID" value="NZ_CP047152.1"/>
</dbReference>
<accession>A0A1X1A8M0</accession>
<dbReference type="EMBL" id="JAMHFX010000221">
    <property type="protein sequence ID" value="MCO1623383.1"/>
    <property type="molecule type" value="Genomic_DNA"/>
</dbReference>
<evidence type="ECO:0000313" key="2">
    <source>
        <dbReference type="EMBL" id="POG06934.1"/>
    </source>
</evidence>
<dbReference type="EMBL" id="MING01000047">
    <property type="protein sequence ID" value="POG06934.1"/>
    <property type="molecule type" value="Genomic_DNA"/>
</dbReference>
<reference evidence="2 3" key="2">
    <citation type="submission" date="2018-03" db="EMBL/GenBank/DDBJ databases">
        <title>Draft genome of Pseudomonas putida strain KH-18-2.</title>
        <authorList>
            <person name="Yoshizawa S."/>
            <person name="Khan N.H."/>
            <person name="Nishimura M."/>
            <person name="Chiura H.X."/>
            <person name="Ogura Y."/>
            <person name="Hayashi T."/>
            <person name="Kogure K."/>
        </authorList>
    </citation>
    <scope>NUCLEOTIDE SEQUENCE [LARGE SCALE GENOMIC DNA]</scope>
    <source>
        <strain evidence="2 3">KH-18-2</strain>
    </source>
</reference>
<reference evidence="1" key="3">
    <citation type="submission" date="2022-05" db="EMBL/GenBank/DDBJ databases">
        <authorList>
            <person name="Yi M."/>
        </authorList>
    </citation>
    <scope>NUCLEOTIDE SEQUENCE</scope>
    <source>
        <strain evidence="1">DS2</strain>
    </source>
</reference>
<sequence length="67" mass="7529">MTNEEVLRTLAHLVGTPYAPALKDTIRTLTGRPRVVGPNEMSTREYDVERIQIRAGADLLIQGFDFN</sequence>
<reference evidence="2 3" key="1">
    <citation type="submission" date="2016-08" db="EMBL/GenBank/DDBJ databases">
        <authorList>
            <person name="Seilhamer J.J."/>
        </authorList>
    </citation>
    <scope>NUCLEOTIDE SEQUENCE [LARGE SCALE GENOMIC DNA]</scope>
    <source>
        <strain evidence="2 3">KH-18-2</strain>
    </source>
</reference>
<name>A0A1X1A8M0_PSEPU</name>
<comment type="caution">
    <text evidence="2">The sequence shown here is derived from an EMBL/GenBank/DDBJ whole genome shotgun (WGS) entry which is preliminary data.</text>
</comment>